<feature type="domain" description="Right handed beta helix" evidence="1">
    <location>
        <begin position="313"/>
        <end position="468"/>
    </location>
</feature>
<evidence type="ECO:0000313" key="2">
    <source>
        <dbReference type="EMBL" id="AKP53177.1"/>
    </source>
</evidence>
<evidence type="ECO:0000259" key="1">
    <source>
        <dbReference type="Pfam" id="PF13229"/>
    </source>
</evidence>
<dbReference type="PATRIC" id="fig|320787.5.peg.4167"/>
<gene>
    <name evidence="2" type="ORF">CA2015_3806</name>
</gene>
<dbReference type="KEGG" id="camu:CA2015_3806"/>
<dbReference type="InterPro" id="IPR039448">
    <property type="entry name" value="Beta_helix"/>
</dbReference>
<dbReference type="InterPro" id="IPR036034">
    <property type="entry name" value="PDZ_sf"/>
</dbReference>
<dbReference type="SUPFAM" id="SSF51126">
    <property type="entry name" value="Pectin lyase-like"/>
    <property type="match status" value="1"/>
</dbReference>
<dbReference type="InterPro" id="IPR006626">
    <property type="entry name" value="PbH1"/>
</dbReference>
<dbReference type="Pfam" id="PF13229">
    <property type="entry name" value="Beta_helix"/>
    <property type="match status" value="1"/>
</dbReference>
<dbReference type="InterPro" id="IPR011050">
    <property type="entry name" value="Pectin_lyase_fold/virulence"/>
</dbReference>
<accession>A0A0H4PXP7</accession>
<dbReference type="PANTHER" id="PTHR36453">
    <property type="entry name" value="SECRETED PROTEIN-RELATED"/>
    <property type="match status" value="1"/>
</dbReference>
<reference evidence="2 3" key="1">
    <citation type="submission" date="2015-07" db="EMBL/GenBank/DDBJ databases">
        <authorList>
            <person name="Kim K.M."/>
        </authorList>
    </citation>
    <scope>NUCLEOTIDE SEQUENCE [LARGE SCALE GENOMIC DNA]</scope>
    <source>
        <strain evidence="2 3">KCTC 12363</strain>
    </source>
</reference>
<protein>
    <recommendedName>
        <fullName evidence="1">Right handed beta helix domain-containing protein</fullName>
    </recommendedName>
</protein>
<dbReference type="PANTHER" id="PTHR36453:SF1">
    <property type="entry name" value="RIGHT HANDED BETA HELIX DOMAIN-CONTAINING PROTEIN"/>
    <property type="match status" value="1"/>
</dbReference>
<dbReference type="RefSeq" id="WP_053086717.1">
    <property type="nucleotide sequence ID" value="NZ_CP012040.1"/>
</dbReference>
<evidence type="ECO:0000313" key="3">
    <source>
        <dbReference type="Proteomes" id="UP000036520"/>
    </source>
</evidence>
<dbReference type="AlphaFoldDB" id="A0A0H4PXP7"/>
<dbReference type="InterPro" id="IPR012334">
    <property type="entry name" value="Pectin_lyas_fold"/>
</dbReference>
<dbReference type="Gene3D" id="2.30.42.10">
    <property type="match status" value="1"/>
</dbReference>
<proteinExistence type="predicted"/>
<dbReference type="SUPFAM" id="SSF50156">
    <property type="entry name" value="PDZ domain-like"/>
    <property type="match status" value="1"/>
</dbReference>
<sequence length="787" mass="88341">MGNLKAKIIVVLTTFVLISCGSKELTIYVSANGNNENDGTSEMPFHTIEKALEEAIKIRKNTNETITIHLKEGEYHLTAPLVISSELSNIALIGEGTDKVSVKGSTVLETNWKAFDKNIWITELKENLVFNQLFINGEKQILARYPNFDENGGAWQGHAEDAIAKERVASWKEPKGGFVHAMHRGRWGGFHYQITGVDSTGELSLIGGHQNNRPSAMHPELKMVENIFEELDSEGEWYFDKQENKLYLWAKDGTDLVNSTTEVSTLKHLIEVIGNSENPVKNVNIEGIRFEHAMRTFMEDYSKLLRSDWTIYRGGSILLSGTESITIKDCEFINLGGNVIFVNGYNRNTEIIGNHIHDCGATAISFVGDFTAVRSASYQYNEFVPIAEIDSIQGPANDLYPADCKVENNLIYKIGRIEKQVAGVQISMAMNIHVKNNSIYEVPRAGINVSEGTWGGHLIENNDVFNTVMETGDHGAFNSWGRDRFWHPNRKIIDSLVQANPQMPYWDAIHTTIIRNNRFRCDHGWDIDLDDGSSNYHIYNNLCLNGGLKLREGFDRVVENNIMVNNGFHPHVWFANSKDVFRNNITMTKHFPIRLTGWGKEVDYNLFPDAESLVLAQENNTDANSLYGNPMFVSPETGDFTVAENSPALQLGFKNFPMDNFGVQKAELKAIAKQPSIPELNAPYFQNDTKSTKDWLGATLKNVETLAEQSASGLHNMDGVIVLSVKNESKLAISGIMDGDVIVGVEGEKIKNISELLIKYQENLWHGYLKLSIVRNQKVNEIKVNLQ</sequence>
<dbReference type="EMBL" id="CP012040">
    <property type="protein sequence ID" value="AKP53177.1"/>
    <property type="molecule type" value="Genomic_DNA"/>
</dbReference>
<dbReference type="SMART" id="SM00710">
    <property type="entry name" value="PbH1"/>
    <property type="match status" value="4"/>
</dbReference>
<dbReference type="Proteomes" id="UP000036520">
    <property type="component" value="Chromosome"/>
</dbReference>
<dbReference type="PROSITE" id="PS51257">
    <property type="entry name" value="PROKAR_LIPOPROTEIN"/>
    <property type="match status" value="1"/>
</dbReference>
<organism evidence="2 3">
    <name type="scientific">Cyclobacterium amurskyense</name>
    <dbReference type="NCBI Taxonomy" id="320787"/>
    <lineage>
        <taxon>Bacteria</taxon>
        <taxon>Pseudomonadati</taxon>
        <taxon>Bacteroidota</taxon>
        <taxon>Cytophagia</taxon>
        <taxon>Cytophagales</taxon>
        <taxon>Cyclobacteriaceae</taxon>
        <taxon>Cyclobacterium</taxon>
    </lineage>
</organism>
<keyword evidence="3" id="KW-1185">Reference proteome</keyword>
<dbReference type="OrthoDB" id="9808066at2"/>
<name>A0A0H4PXP7_9BACT</name>
<dbReference type="STRING" id="320787.CA2015_3806"/>
<dbReference type="Gene3D" id="2.160.20.10">
    <property type="entry name" value="Single-stranded right-handed beta-helix, Pectin lyase-like"/>
    <property type="match status" value="2"/>
</dbReference>